<keyword evidence="5" id="KW-0732">Signal</keyword>
<protein>
    <submittedName>
        <fullName evidence="6">Cytochrome P450 94A1-like protein</fullName>
    </submittedName>
</protein>
<organism evidence="6 7">
    <name type="scientific">Cinnamomum micranthum f. kanehirae</name>
    <dbReference type="NCBI Taxonomy" id="337451"/>
    <lineage>
        <taxon>Eukaryota</taxon>
        <taxon>Viridiplantae</taxon>
        <taxon>Streptophyta</taxon>
        <taxon>Embryophyta</taxon>
        <taxon>Tracheophyta</taxon>
        <taxon>Spermatophyta</taxon>
        <taxon>Magnoliopsida</taxon>
        <taxon>Magnoliidae</taxon>
        <taxon>Laurales</taxon>
        <taxon>Lauraceae</taxon>
        <taxon>Cinnamomum</taxon>
    </lineage>
</organism>
<keyword evidence="4" id="KW-0408">Iron</keyword>
<dbReference type="STRING" id="337451.A0A443NMR5"/>
<keyword evidence="3" id="KW-0560">Oxidoreductase</keyword>
<feature type="signal peptide" evidence="5">
    <location>
        <begin position="1"/>
        <end position="18"/>
    </location>
</feature>
<evidence type="ECO:0000256" key="4">
    <source>
        <dbReference type="ARBA" id="ARBA00023004"/>
    </source>
</evidence>
<keyword evidence="7" id="KW-1185">Reference proteome</keyword>
<sequence length="146" mass="16641">MEFFCLPALIFFLLSVLSLLLFLHTKNQSNHCIPTGIRTYPVVGTLPDFLKNRHRFLEWFLIKHPANTIAVRGPGDVGGIVTANPMNVEHILKTNFENYPKGDWITDVLHDFLGGGIFSSDGEMWKASDPFERKKITTVYQKASRY</sequence>
<accession>A0A443NMR5</accession>
<dbReference type="InterPro" id="IPR036396">
    <property type="entry name" value="Cyt_P450_sf"/>
</dbReference>
<name>A0A443NMR5_9MAGN</name>
<dbReference type="AlphaFoldDB" id="A0A443NMR5"/>
<proteinExistence type="inferred from homology"/>
<dbReference type="Proteomes" id="UP000283530">
    <property type="component" value="Unassembled WGS sequence"/>
</dbReference>
<comment type="caution">
    <text evidence="6">The sequence shown here is derived from an EMBL/GenBank/DDBJ whole genome shotgun (WGS) entry which is preliminary data.</text>
</comment>
<evidence type="ECO:0000313" key="6">
    <source>
        <dbReference type="EMBL" id="RWR79797.1"/>
    </source>
</evidence>
<dbReference type="GO" id="GO:0005506">
    <property type="term" value="F:iron ion binding"/>
    <property type="evidence" value="ECO:0007669"/>
    <property type="project" value="InterPro"/>
</dbReference>
<evidence type="ECO:0000313" key="7">
    <source>
        <dbReference type="Proteomes" id="UP000283530"/>
    </source>
</evidence>
<reference evidence="6 7" key="1">
    <citation type="journal article" date="2019" name="Nat. Plants">
        <title>Stout camphor tree genome fills gaps in understanding of flowering plant genome evolution.</title>
        <authorList>
            <person name="Chaw S.M."/>
            <person name="Liu Y.C."/>
            <person name="Wu Y.W."/>
            <person name="Wang H.Y."/>
            <person name="Lin C.I."/>
            <person name="Wu C.S."/>
            <person name="Ke H.M."/>
            <person name="Chang L.Y."/>
            <person name="Hsu C.Y."/>
            <person name="Yang H.T."/>
            <person name="Sudianto E."/>
            <person name="Hsu M.H."/>
            <person name="Wu K.P."/>
            <person name="Wang L.N."/>
            <person name="Leebens-Mack J.H."/>
            <person name="Tsai I.J."/>
        </authorList>
    </citation>
    <scope>NUCLEOTIDE SEQUENCE [LARGE SCALE GENOMIC DNA]</scope>
    <source>
        <strain evidence="7">cv. Chaw 1501</strain>
        <tissue evidence="6">Young leaves</tissue>
    </source>
</reference>
<dbReference type="GO" id="GO:0004497">
    <property type="term" value="F:monooxygenase activity"/>
    <property type="evidence" value="ECO:0007669"/>
    <property type="project" value="InterPro"/>
</dbReference>
<dbReference type="OrthoDB" id="1938411at2759"/>
<gene>
    <name evidence="6" type="ORF">CKAN_00839400</name>
</gene>
<dbReference type="GO" id="GO:0016705">
    <property type="term" value="F:oxidoreductase activity, acting on paired donors, with incorporation or reduction of molecular oxygen"/>
    <property type="evidence" value="ECO:0007669"/>
    <property type="project" value="InterPro"/>
</dbReference>
<dbReference type="Gene3D" id="1.10.630.10">
    <property type="entry name" value="Cytochrome P450"/>
    <property type="match status" value="1"/>
</dbReference>
<evidence type="ECO:0000256" key="1">
    <source>
        <dbReference type="ARBA" id="ARBA00010617"/>
    </source>
</evidence>
<evidence type="ECO:0000256" key="3">
    <source>
        <dbReference type="ARBA" id="ARBA00023002"/>
    </source>
</evidence>
<dbReference type="EMBL" id="QPKB01000003">
    <property type="protein sequence ID" value="RWR79797.1"/>
    <property type="molecule type" value="Genomic_DNA"/>
</dbReference>
<evidence type="ECO:0000256" key="2">
    <source>
        <dbReference type="ARBA" id="ARBA00022723"/>
    </source>
</evidence>
<feature type="chain" id="PRO_5019193599" evidence="5">
    <location>
        <begin position="19"/>
        <end position="146"/>
    </location>
</feature>
<keyword evidence="2" id="KW-0479">Metal-binding</keyword>
<evidence type="ECO:0000256" key="5">
    <source>
        <dbReference type="SAM" id="SignalP"/>
    </source>
</evidence>
<dbReference type="GO" id="GO:0020037">
    <property type="term" value="F:heme binding"/>
    <property type="evidence" value="ECO:0007669"/>
    <property type="project" value="InterPro"/>
</dbReference>
<dbReference type="PANTHER" id="PTHR24296">
    <property type="entry name" value="CYTOCHROME P450"/>
    <property type="match status" value="1"/>
</dbReference>
<comment type="similarity">
    <text evidence="1">Belongs to the cytochrome P450 family.</text>
</comment>
<dbReference type="SUPFAM" id="SSF48264">
    <property type="entry name" value="Cytochrome P450"/>
    <property type="match status" value="1"/>
</dbReference>